<dbReference type="GeneTree" id="ENSGT01150000286960"/>
<dbReference type="InterPro" id="IPR001902">
    <property type="entry name" value="SLC26A/SulP_fam"/>
</dbReference>
<dbReference type="GO" id="GO:0055085">
    <property type="term" value="P:transmembrane transport"/>
    <property type="evidence" value="ECO:0007669"/>
    <property type="project" value="InterPro"/>
</dbReference>
<dbReference type="PANTHER" id="PTHR11814">
    <property type="entry name" value="SULFATE TRANSPORTER"/>
    <property type="match status" value="1"/>
</dbReference>
<feature type="domain" description="STAS" evidence="7">
    <location>
        <begin position="408"/>
        <end position="535"/>
    </location>
</feature>
<evidence type="ECO:0000256" key="5">
    <source>
        <dbReference type="ARBA" id="ARBA00023136"/>
    </source>
</evidence>
<evidence type="ECO:0000313" key="8">
    <source>
        <dbReference type="Ensembl" id="ENSANAP00000014900.1"/>
    </source>
</evidence>
<dbReference type="InterPro" id="IPR036513">
    <property type="entry name" value="STAS_dom_sf"/>
</dbReference>
<comment type="similarity">
    <text evidence="2">Belongs to the SLC26A/SulP transporter (TC 2.A.53) family.</text>
</comment>
<dbReference type="Proteomes" id="UP000233020">
    <property type="component" value="Unplaced"/>
</dbReference>
<dbReference type="OMA" id="ICWGLVD"/>
<dbReference type="Ensembl" id="ENSANAT00000032734.1">
    <property type="protein sequence ID" value="ENSANAP00000014900.1"/>
    <property type="gene ID" value="ENSANAG00000025341.1"/>
</dbReference>
<keyword evidence="5 6" id="KW-0472">Membrane</keyword>
<dbReference type="InterPro" id="IPR011547">
    <property type="entry name" value="SLC26A/SulP_dom"/>
</dbReference>
<proteinExistence type="inferred from homology"/>
<dbReference type="PROSITE" id="PS50801">
    <property type="entry name" value="STAS"/>
    <property type="match status" value="1"/>
</dbReference>
<dbReference type="GO" id="GO:0016020">
    <property type="term" value="C:membrane"/>
    <property type="evidence" value="ECO:0007669"/>
    <property type="project" value="UniProtKB-SubCell"/>
</dbReference>
<feature type="transmembrane region" description="Helical" evidence="6">
    <location>
        <begin position="38"/>
        <end position="63"/>
    </location>
</feature>
<reference evidence="8" key="2">
    <citation type="submission" date="2025-09" db="UniProtKB">
        <authorList>
            <consortium name="Ensembl"/>
        </authorList>
    </citation>
    <scope>IDENTIFICATION</scope>
</reference>
<keyword evidence="3 6" id="KW-0812">Transmembrane</keyword>
<feature type="transmembrane region" description="Helical" evidence="6">
    <location>
        <begin position="273"/>
        <end position="296"/>
    </location>
</feature>
<reference evidence="8" key="1">
    <citation type="submission" date="2025-08" db="UniProtKB">
        <authorList>
            <consortium name="Ensembl"/>
        </authorList>
    </citation>
    <scope>IDENTIFICATION</scope>
</reference>
<dbReference type="CDD" id="cd07042">
    <property type="entry name" value="STAS_SulP_like_sulfate_transporter"/>
    <property type="match status" value="1"/>
</dbReference>
<dbReference type="SUPFAM" id="SSF52091">
    <property type="entry name" value="SpoIIaa-like"/>
    <property type="match status" value="1"/>
</dbReference>
<dbReference type="Pfam" id="PF01740">
    <property type="entry name" value="STAS"/>
    <property type="match status" value="1"/>
</dbReference>
<evidence type="ECO:0000313" key="9">
    <source>
        <dbReference type="Proteomes" id="UP000233020"/>
    </source>
</evidence>
<dbReference type="AlphaFoldDB" id="A0A2K5D1S4"/>
<sequence>MRHNLASLMPAHRSSWSLGKVSSPQHTFPSTSIPGMAFALLTSVPPVFGLYTSFFPVLIYSLLGTGRHLSTGTFAILSLMTGSAVERLVPEPLVGNLSGIEREQLDAQRVGVAAAVAFGSGALMLGMFALQLGILSTFLSEPVVKALTSGAALHVLVSQLPSLLGLSLPRQIGCFSLFKTLAGVLTALPRSNPAELTISALSLALLVPVKELNVRFRDRLPTPIPGEVVMVLLASVLCFTSSLDTRYNVQIVGLLPGGLPQPLLPNLAELPRILADSLPIALVTFAVSASLASIYADKYSYTIDSNQELLAHGASNLISSLFSCFPNSATLATTSLLVDAGGKTQLAGLFSCIVVLSVLLWLGPFFYYLPKAVLACINISSMRQMFFQMQELPQLWRISHMDFLLQVPGLCILSYPTPLYFGTRGQFRRNLEWHLGLEEGGTETSKPDGPTVAVAEPVRVVVLDFSGVTFADAAGAREVVQVRERLASRCRDARIHLLLAQCNASVLGMLTRAGLLDRVTPDQLFVSVQDAAAHALGSLTRRRNWEVPGCRK</sequence>
<accession>A0A2K5D1S4</accession>
<evidence type="ECO:0000256" key="1">
    <source>
        <dbReference type="ARBA" id="ARBA00004141"/>
    </source>
</evidence>
<evidence type="ECO:0000259" key="7">
    <source>
        <dbReference type="PROSITE" id="PS50801"/>
    </source>
</evidence>
<keyword evidence="9" id="KW-1185">Reference proteome</keyword>
<feature type="transmembrane region" description="Helical" evidence="6">
    <location>
        <begin position="349"/>
        <end position="369"/>
    </location>
</feature>
<dbReference type="Pfam" id="PF00916">
    <property type="entry name" value="Sulfate_transp"/>
    <property type="match status" value="1"/>
</dbReference>
<protein>
    <recommendedName>
        <fullName evidence="7">STAS domain-containing protein</fullName>
    </recommendedName>
</protein>
<dbReference type="STRING" id="37293.ENSANAP00000014900"/>
<evidence type="ECO:0000256" key="4">
    <source>
        <dbReference type="ARBA" id="ARBA00022989"/>
    </source>
</evidence>
<evidence type="ECO:0000256" key="3">
    <source>
        <dbReference type="ARBA" id="ARBA00022692"/>
    </source>
</evidence>
<organism evidence="8 9">
    <name type="scientific">Aotus nancymaae</name>
    <name type="common">Ma's night monkey</name>
    <dbReference type="NCBI Taxonomy" id="37293"/>
    <lineage>
        <taxon>Eukaryota</taxon>
        <taxon>Metazoa</taxon>
        <taxon>Chordata</taxon>
        <taxon>Craniata</taxon>
        <taxon>Vertebrata</taxon>
        <taxon>Euteleostomi</taxon>
        <taxon>Mammalia</taxon>
        <taxon>Eutheria</taxon>
        <taxon>Euarchontoglires</taxon>
        <taxon>Primates</taxon>
        <taxon>Haplorrhini</taxon>
        <taxon>Platyrrhini</taxon>
        <taxon>Aotidae</taxon>
        <taxon>Aotus</taxon>
    </lineage>
</organism>
<dbReference type="InterPro" id="IPR002645">
    <property type="entry name" value="STAS_dom"/>
</dbReference>
<evidence type="ECO:0000256" key="6">
    <source>
        <dbReference type="SAM" id="Phobius"/>
    </source>
</evidence>
<evidence type="ECO:0000256" key="2">
    <source>
        <dbReference type="ARBA" id="ARBA00008692"/>
    </source>
</evidence>
<dbReference type="Gene3D" id="3.30.750.24">
    <property type="entry name" value="STAS domain"/>
    <property type="match status" value="1"/>
</dbReference>
<feature type="transmembrane region" description="Helical" evidence="6">
    <location>
        <begin position="110"/>
        <end position="134"/>
    </location>
</feature>
<name>A0A2K5D1S4_AOTNA</name>
<keyword evidence="4 6" id="KW-1133">Transmembrane helix</keyword>
<comment type="subcellular location">
    <subcellularLocation>
        <location evidence="1">Membrane</location>
        <topology evidence="1">Multi-pass membrane protein</topology>
    </subcellularLocation>
</comment>